<dbReference type="Proteomes" id="UP001501265">
    <property type="component" value="Unassembled WGS sequence"/>
</dbReference>
<sequence>MHPHEPHERTPALGHRTGQHAHEPRPGTGMRPADVFLAGLGCWLPAPFEASEAVAAGLYDAAAFAESGLRSVLIAGPESPPDMAVRAARTALSRTPGGAAAIGTVLHGSTFYQGPEMWSPSAYIMRELGISGAGSTEIRNGCNSMLTGVELAAGLLPHQPASRPDILLTTADNFNSPLFNRWDSGPMGVIAADAASSVVISPTAGFARVDAVVSRVYPEFEAMARGDEPLYPPTGSAGRRIDTVERAEQFNGRVREVGGVSIADGIAKACSETVLAALGEAGLDGCDLRWVLVPNGDEATTRNCAMDPLGLDVSRSQWEFGCGIGHASASDQFIALDHLLRTGQLDAGDHVLLFGGAPGWSAVAVVLTMCEPPSWT</sequence>
<proteinExistence type="predicted"/>
<organism evidence="5 6">
    <name type="scientific">Streptomyces ziwulingensis</name>
    <dbReference type="NCBI Taxonomy" id="1045501"/>
    <lineage>
        <taxon>Bacteria</taxon>
        <taxon>Bacillati</taxon>
        <taxon>Actinomycetota</taxon>
        <taxon>Actinomycetes</taxon>
        <taxon>Kitasatosporales</taxon>
        <taxon>Streptomycetaceae</taxon>
        <taxon>Streptomyces</taxon>
    </lineage>
</organism>
<dbReference type="InterPro" id="IPR013747">
    <property type="entry name" value="ACP_syn_III_C"/>
</dbReference>
<feature type="compositionally biased region" description="Basic and acidic residues" evidence="3">
    <location>
        <begin position="1"/>
        <end position="10"/>
    </location>
</feature>
<comment type="caution">
    <text evidence="5">The sequence shown here is derived from an EMBL/GenBank/DDBJ whole genome shotgun (WGS) entry which is preliminary data.</text>
</comment>
<dbReference type="Pfam" id="PF08541">
    <property type="entry name" value="ACP_syn_III_C"/>
    <property type="match status" value="1"/>
</dbReference>
<dbReference type="PANTHER" id="PTHR34069">
    <property type="entry name" value="3-OXOACYL-[ACYL-CARRIER-PROTEIN] SYNTHASE 3"/>
    <property type="match status" value="1"/>
</dbReference>
<keyword evidence="6" id="KW-1185">Reference proteome</keyword>
<feature type="domain" description="Beta-ketoacyl-[acyl-carrier-protein] synthase III C-terminal" evidence="4">
    <location>
        <begin position="279"/>
        <end position="368"/>
    </location>
</feature>
<name>A0ABP9AVJ9_9ACTN</name>
<dbReference type="Gene3D" id="3.40.47.10">
    <property type="match status" value="2"/>
</dbReference>
<keyword evidence="2" id="KW-0012">Acyltransferase</keyword>
<reference evidence="6" key="1">
    <citation type="journal article" date="2019" name="Int. J. Syst. Evol. Microbiol.">
        <title>The Global Catalogue of Microorganisms (GCM) 10K type strain sequencing project: providing services to taxonomists for standard genome sequencing and annotation.</title>
        <authorList>
            <consortium name="The Broad Institute Genomics Platform"/>
            <consortium name="The Broad Institute Genome Sequencing Center for Infectious Disease"/>
            <person name="Wu L."/>
            <person name="Ma J."/>
        </authorList>
    </citation>
    <scope>NUCLEOTIDE SEQUENCE [LARGE SCALE GENOMIC DNA]</scope>
    <source>
        <strain evidence="6">JCM 18081</strain>
    </source>
</reference>
<dbReference type="InterPro" id="IPR016039">
    <property type="entry name" value="Thiolase-like"/>
</dbReference>
<dbReference type="EMBL" id="BAABIG010000007">
    <property type="protein sequence ID" value="GAA4786522.1"/>
    <property type="molecule type" value="Genomic_DNA"/>
</dbReference>
<dbReference type="PANTHER" id="PTHR34069:SF2">
    <property type="entry name" value="BETA-KETOACYL-[ACYL-CARRIER-PROTEIN] SYNTHASE III"/>
    <property type="match status" value="1"/>
</dbReference>
<evidence type="ECO:0000256" key="3">
    <source>
        <dbReference type="SAM" id="MobiDB-lite"/>
    </source>
</evidence>
<evidence type="ECO:0000259" key="4">
    <source>
        <dbReference type="Pfam" id="PF08541"/>
    </source>
</evidence>
<evidence type="ECO:0000256" key="1">
    <source>
        <dbReference type="ARBA" id="ARBA00022679"/>
    </source>
</evidence>
<protein>
    <recommendedName>
        <fullName evidence="4">Beta-ketoacyl-[acyl-carrier-protein] synthase III C-terminal domain-containing protein</fullName>
    </recommendedName>
</protein>
<feature type="region of interest" description="Disordered" evidence="3">
    <location>
        <begin position="1"/>
        <end position="30"/>
    </location>
</feature>
<evidence type="ECO:0000313" key="6">
    <source>
        <dbReference type="Proteomes" id="UP001501265"/>
    </source>
</evidence>
<dbReference type="CDD" id="cd00827">
    <property type="entry name" value="init_cond_enzymes"/>
    <property type="match status" value="1"/>
</dbReference>
<evidence type="ECO:0000256" key="2">
    <source>
        <dbReference type="ARBA" id="ARBA00023315"/>
    </source>
</evidence>
<keyword evidence="1" id="KW-0808">Transferase</keyword>
<evidence type="ECO:0000313" key="5">
    <source>
        <dbReference type="EMBL" id="GAA4786522.1"/>
    </source>
</evidence>
<accession>A0ABP9AVJ9</accession>
<dbReference type="SUPFAM" id="SSF53901">
    <property type="entry name" value="Thiolase-like"/>
    <property type="match status" value="1"/>
</dbReference>
<gene>
    <name evidence="5" type="ORF">GCM10023220_08230</name>
</gene>